<protein>
    <submittedName>
        <fullName evidence="1">Uncharacterized protein</fullName>
    </submittedName>
</protein>
<gene>
    <name evidence="1" type="ORF">SAMN05216402_0103</name>
</gene>
<comment type="caution">
    <text evidence="1">The sequence shown here is derived from an EMBL/GenBank/DDBJ whole genome shotgun (WGS) entry which is preliminary data.</text>
</comment>
<dbReference type="RefSeq" id="WP_143007613.1">
    <property type="nucleotide sequence ID" value="NZ_FNKY01000001.1"/>
</dbReference>
<evidence type="ECO:0000313" key="1">
    <source>
        <dbReference type="EMBL" id="SDQ26826.1"/>
    </source>
</evidence>
<dbReference type="SUPFAM" id="SSF56784">
    <property type="entry name" value="HAD-like"/>
    <property type="match status" value="1"/>
</dbReference>
<name>A0ABY0T685_9PROT</name>
<dbReference type="InterPro" id="IPR036412">
    <property type="entry name" value="HAD-like_sf"/>
</dbReference>
<keyword evidence="2" id="KW-1185">Reference proteome</keyword>
<dbReference type="EMBL" id="FNKY01000001">
    <property type="protein sequence ID" value="SDQ26826.1"/>
    <property type="molecule type" value="Genomic_DNA"/>
</dbReference>
<proteinExistence type="predicted"/>
<sequence length="171" mass="20130">MKSTHSIANASRWRYRIRVSFDLDDTLTSHCRKVPIETSLFPTFIHQWLGEPLRRGTKRLFRELRHRDCSVWIYTSSGRSSTYIQRWFLLHGIRIDGVVNGNRHHRALNRHYLQRLPSKFPPAFGIDLHVDDSEGVKMEGDELGFRVLVIHPHDEHWMEKVLDAVATLRHA</sequence>
<accession>A0ABY0T685</accession>
<organism evidence="1 2">
    <name type="scientific">Nitrosospira multiformis</name>
    <dbReference type="NCBI Taxonomy" id="1231"/>
    <lineage>
        <taxon>Bacteria</taxon>
        <taxon>Pseudomonadati</taxon>
        <taxon>Pseudomonadota</taxon>
        <taxon>Betaproteobacteria</taxon>
        <taxon>Nitrosomonadales</taxon>
        <taxon>Nitrosomonadaceae</taxon>
        <taxon>Nitrosospira</taxon>
    </lineage>
</organism>
<reference evidence="1 2" key="1">
    <citation type="submission" date="2016-10" db="EMBL/GenBank/DDBJ databases">
        <authorList>
            <person name="Varghese N."/>
            <person name="Submissions S."/>
        </authorList>
    </citation>
    <scope>NUCLEOTIDE SEQUENCE [LARGE SCALE GENOMIC DNA]</scope>
    <source>
        <strain evidence="1 2">Nl1</strain>
    </source>
</reference>
<evidence type="ECO:0000313" key="2">
    <source>
        <dbReference type="Proteomes" id="UP000183471"/>
    </source>
</evidence>
<dbReference type="Proteomes" id="UP000183471">
    <property type="component" value="Unassembled WGS sequence"/>
</dbReference>